<dbReference type="Proteomes" id="UP001501237">
    <property type="component" value="Unassembled WGS sequence"/>
</dbReference>
<dbReference type="Gene3D" id="1.25.40.10">
    <property type="entry name" value="Tetratricopeptide repeat domain"/>
    <property type="match status" value="1"/>
</dbReference>
<comment type="caution">
    <text evidence="1">The sequence shown here is derived from an EMBL/GenBank/DDBJ whole genome shotgun (WGS) entry which is preliminary data.</text>
</comment>
<protein>
    <recommendedName>
        <fullName evidence="3">Transcriptional regulator</fullName>
    </recommendedName>
</protein>
<dbReference type="EMBL" id="BAAAUV010000039">
    <property type="protein sequence ID" value="GAA3239849.1"/>
    <property type="molecule type" value="Genomic_DNA"/>
</dbReference>
<accession>A0ABP6QMQ5</accession>
<keyword evidence="2" id="KW-1185">Reference proteome</keyword>
<evidence type="ECO:0000313" key="1">
    <source>
        <dbReference type="EMBL" id="GAA3239849.1"/>
    </source>
</evidence>
<proteinExistence type="predicted"/>
<evidence type="ECO:0008006" key="3">
    <source>
        <dbReference type="Google" id="ProtNLM"/>
    </source>
</evidence>
<organism evidence="1 2">
    <name type="scientific">Actinocorallia longicatena</name>
    <dbReference type="NCBI Taxonomy" id="111803"/>
    <lineage>
        <taxon>Bacteria</taxon>
        <taxon>Bacillati</taxon>
        <taxon>Actinomycetota</taxon>
        <taxon>Actinomycetes</taxon>
        <taxon>Streptosporangiales</taxon>
        <taxon>Thermomonosporaceae</taxon>
        <taxon>Actinocorallia</taxon>
    </lineage>
</organism>
<gene>
    <name evidence="1" type="ORF">GCM10010468_76260</name>
</gene>
<sequence>MCWTQNELARRLELAADAATRKHLPARSSIIREIRFHESGRHQPGSIYTELYRRVWALADASPTAAAIAGIDGSLRTADGLEDPTSIVAQARSLIASNVDQAVLATASSSIRHVVDTYEGQGPWPLVGDMRGLRSTLYSLLRGRQSLSQRRELFVLAGRVSGLLSYMAVNMGRPVLADSYATEAAMLAGEADDAELQMWVLGTRSFGLYYQGRYDEADSAAAAGVAIDPSSPQAIRLLINGRARALARIETRKGEAERMIGEALALSDRTEGLPSGMSSCIAFGPYSPARTTANAVTAFLSLGKSAQVLHYADQVDELVEGSDSRWSKALVRLDVASALLAQPSPEVERAMTLGREALEVTAEAPIRSVSQRARELANHAGRWAKHQEAAAYRQRLLDWHAEPLAHAVIEEDPGIRG</sequence>
<reference evidence="2" key="1">
    <citation type="journal article" date="2019" name="Int. J. Syst. Evol. Microbiol.">
        <title>The Global Catalogue of Microorganisms (GCM) 10K type strain sequencing project: providing services to taxonomists for standard genome sequencing and annotation.</title>
        <authorList>
            <consortium name="The Broad Institute Genomics Platform"/>
            <consortium name="The Broad Institute Genome Sequencing Center for Infectious Disease"/>
            <person name="Wu L."/>
            <person name="Ma J."/>
        </authorList>
    </citation>
    <scope>NUCLEOTIDE SEQUENCE [LARGE SCALE GENOMIC DNA]</scope>
    <source>
        <strain evidence="2">JCM 9377</strain>
    </source>
</reference>
<name>A0ABP6QMQ5_9ACTN</name>
<dbReference type="InterPro" id="IPR011990">
    <property type="entry name" value="TPR-like_helical_dom_sf"/>
</dbReference>
<evidence type="ECO:0000313" key="2">
    <source>
        <dbReference type="Proteomes" id="UP001501237"/>
    </source>
</evidence>